<keyword evidence="7 8" id="KW-0472">Membrane</keyword>
<feature type="transmembrane region" description="Helical" evidence="8">
    <location>
        <begin position="98"/>
        <end position="117"/>
    </location>
</feature>
<evidence type="ECO:0000313" key="10">
    <source>
        <dbReference type="EMBL" id="WFD15559.1"/>
    </source>
</evidence>
<dbReference type="InterPro" id="IPR039653">
    <property type="entry name" value="Prenyltransferase"/>
</dbReference>
<dbReference type="Pfam" id="PF01040">
    <property type="entry name" value="UbiA"/>
    <property type="match status" value="1"/>
</dbReference>
<keyword evidence="8" id="KW-0831">Ubiquinone biosynthesis</keyword>
<feature type="transmembrane region" description="Helical" evidence="8">
    <location>
        <begin position="227"/>
        <end position="249"/>
    </location>
</feature>
<feature type="transmembrane region" description="Helical" evidence="8">
    <location>
        <begin position="296"/>
        <end position="312"/>
    </location>
</feature>
<keyword evidence="8" id="KW-0496">Mitochondrion</keyword>
<dbReference type="EMBL" id="CP119918">
    <property type="protein sequence ID" value="WFD15559.1"/>
    <property type="molecule type" value="Genomic_DNA"/>
</dbReference>
<dbReference type="Gene3D" id="1.20.120.1780">
    <property type="entry name" value="UbiA prenyltransferase"/>
    <property type="match status" value="1"/>
</dbReference>
<gene>
    <name evidence="10" type="primary">COQ2</name>
    <name evidence="10" type="ORF">MARU1_001581</name>
</gene>
<feature type="region of interest" description="Disordered" evidence="9">
    <location>
        <begin position="60"/>
        <end position="80"/>
    </location>
</feature>
<dbReference type="PANTHER" id="PTHR11048">
    <property type="entry name" value="PRENYLTRANSFERASES"/>
    <property type="match status" value="1"/>
</dbReference>
<reference evidence="10 11" key="1">
    <citation type="submission" date="2023-03" db="EMBL/GenBank/DDBJ databases">
        <title>Mating type loci evolution in Malassezia.</title>
        <authorList>
            <person name="Coelho M.A."/>
        </authorList>
    </citation>
    <scope>NUCLEOTIDE SEQUENCE [LARGE SCALE GENOMIC DNA]</scope>
    <source>
        <strain evidence="10 11">CBS 13387</strain>
    </source>
</reference>
<evidence type="ECO:0000313" key="11">
    <source>
        <dbReference type="Proteomes" id="UP001217582"/>
    </source>
</evidence>
<keyword evidence="8" id="KW-0999">Mitochondrion inner membrane</keyword>
<feature type="transmembrane region" description="Helical" evidence="8">
    <location>
        <begin position="197"/>
        <end position="215"/>
    </location>
</feature>
<sequence length="414" mass="45653">MQPIRSSPVGMRSLRSYALLALSTNSPRTTLKVRHNLPPFSTHYGLTRLFATSIRFHSQDPSSLKSETSPIPPASPQSQPKKFNLRPYMDLMRMGRPIGTYLLYAPCAWSITMAAQYTNAHPSVWLTNLALFAVGAFVMRSAGCVINDMWDAKIDAKVERTKSRPIASGAVSYGQATTLLGLQLSTALAILLQLNTYSIVLGVIALVPVIIYPTMKRYTNMPQIGMGISFTTGSLIGWSAVAGSCYWPAVLPLYASTIIWGIHYDLIYAHQDKVDDKATGVGSMALLFGDEHTKKALTAFSIIWMALLAYAVQVQSPIFPSFCAENGDALSFQDWFQHTLSTGHPFFAVSWLATAAHVIWQIRTLNMNNPADCWAKFSSNRIVGLIIFLGLAADYLYQRIELNGQAEIARIKTT</sequence>
<dbReference type="HAMAP" id="MF_01635">
    <property type="entry name" value="UbiA"/>
    <property type="match status" value="1"/>
</dbReference>
<dbReference type="InterPro" id="IPR006370">
    <property type="entry name" value="HB_polyprenyltransferase-like"/>
</dbReference>
<keyword evidence="8" id="KW-0414">Isoprene biosynthesis</keyword>
<dbReference type="PROSITE" id="PS00943">
    <property type="entry name" value="UBIA"/>
    <property type="match status" value="1"/>
</dbReference>
<accession>A0AAJ5Z471</accession>
<keyword evidence="6 8" id="KW-1133">Transmembrane helix</keyword>
<dbReference type="EC" id="2.5.1.39" evidence="8"/>
<comment type="subcellular location">
    <subcellularLocation>
        <location evidence="2">Membrane</location>
        <topology evidence="2">Multi-pass membrane protein</topology>
    </subcellularLocation>
    <subcellularLocation>
        <location evidence="8">Mitochondrion inner membrane</location>
        <topology evidence="8">Multi-pass membrane protein</topology>
        <orientation evidence="8">Matrix side</orientation>
    </subcellularLocation>
</comment>
<dbReference type="Proteomes" id="UP001217582">
    <property type="component" value="Chromosome 3"/>
</dbReference>
<keyword evidence="5 8" id="KW-0812">Transmembrane</keyword>
<comment type="cofactor">
    <cofactor evidence="1 8">
        <name>Mg(2+)</name>
        <dbReference type="ChEBI" id="CHEBI:18420"/>
    </cofactor>
</comment>
<dbReference type="NCBIfam" id="TIGR01474">
    <property type="entry name" value="ubiA_proteo"/>
    <property type="match status" value="1"/>
</dbReference>
<dbReference type="GO" id="GO:0005743">
    <property type="term" value="C:mitochondrial inner membrane"/>
    <property type="evidence" value="ECO:0007669"/>
    <property type="project" value="UniProtKB-SubCell"/>
</dbReference>
<dbReference type="Gene3D" id="1.10.357.140">
    <property type="entry name" value="UbiA prenyltransferase"/>
    <property type="match status" value="1"/>
</dbReference>
<evidence type="ECO:0000256" key="5">
    <source>
        <dbReference type="ARBA" id="ARBA00022692"/>
    </source>
</evidence>
<dbReference type="InterPro" id="IPR044878">
    <property type="entry name" value="UbiA_sf"/>
</dbReference>
<feature type="transmembrane region" description="Helical" evidence="8">
    <location>
        <begin position="129"/>
        <end position="150"/>
    </location>
</feature>
<evidence type="ECO:0000256" key="6">
    <source>
        <dbReference type="ARBA" id="ARBA00022989"/>
    </source>
</evidence>
<comment type="catalytic activity">
    <reaction evidence="8">
        <text>an all-trans-polyprenyl diphosphate + 4-hydroxybenzoate = a 4-hydroxy-3-(all-trans-polyprenyl)benzoate + diphosphate</text>
        <dbReference type="Rhea" id="RHEA:44504"/>
        <dbReference type="Rhea" id="RHEA-COMP:9514"/>
        <dbReference type="Rhea" id="RHEA-COMP:9564"/>
        <dbReference type="ChEBI" id="CHEBI:17879"/>
        <dbReference type="ChEBI" id="CHEBI:33019"/>
        <dbReference type="ChEBI" id="CHEBI:58914"/>
        <dbReference type="ChEBI" id="CHEBI:78396"/>
        <dbReference type="EC" id="2.5.1.39"/>
    </reaction>
</comment>
<evidence type="ECO:0000256" key="4">
    <source>
        <dbReference type="ARBA" id="ARBA00022679"/>
    </source>
</evidence>
<dbReference type="CDD" id="cd13959">
    <property type="entry name" value="PT_UbiA_COQ2"/>
    <property type="match status" value="1"/>
</dbReference>
<proteinExistence type="inferred from homology"/>
<evidence type="ECO:0000256" key="7">
    <source>
        <dbReference type="ARBA" id="ARBA00023136"/>
    </source>
</evidence>
<comment type="pathway">
    <text evidence="8">Cofactor biosynthesis; ubiquinone biosynthesis.</text>
</comment>
<dbReference type="GO" id="GO:0008299">
    <property type="term" value="P:isoprenoid biosynthetic process"/>
    <property type="evidence" value="ECO:0007669"/>
    <property type="project" value="UniProtKB-UniRule"/>
</dbReference>
<keyword evidence="4 8" id="KW-0808">Transferase</keyword>
<evidence type="ECO:0000256" key="2">
    <source>
        <dbReference type="ARBA" id="ARBA00004141"/>
    </source>
</evidence>
<evidence type="ECO:0000256" key="8">
    <source>
        <dbReference type="HAMAP-Rule" id="MF_03189"/>
    </source>
</evidence>
<organism evidence="10 11">
    <name type="scientific">Malassezia arunalokei</name>
    <dbReference type="NCBI Taxonomy" id="1514897"/>
    <lineage>
        <taxon>Eukaryota</taxon>
        <taxon>Fungi</taxon>
        <taxon>Dikarya</taxon>
        <taxon>Basidiomycota</taxon>
        <taxon>Ustilaginomycotina</taxon>
        <taxon>Malasseziomycetes</taxon>
        <taxon>Malasseziales</taxon>
        <taxon>Malasseziaceae</taxon>
        <taxon>Malassezia</taxon>
    </lineage>
</organism>
<protein>
    <recommendedName>
        <fullName evidence="8">4-hydroxybenzoate polyprenyltransferase, mitochondrial</fullName>
        <shortName evidence="8">4-HB polyprenyltransferase</shortName>
        <ecNumber evidence="8">2.5.1.39</ecNumber>
    </recommendedName>
    <alternativeName>
        <fullName evidence="8">Para-hydroxybenzoate--polyprenyltransferase</fullName>
        <shortName evidence="8">PHB:PPT</shortName>
        <shortName evidence="8">PHB:polyprenyltransferase</shortName>
    </alternativeName>
</protein>
<name>A0AAJ5Z471_9BASI</name>
<dbReference type="FunFam" id="1.10.357.140:FF:000003">
    <property type="entry name" value="4-hydroxybenzoate polyprenyltransferase, mitochondrial"/>
    <property type="match status" value="1"/>
</dbReference>
<dbReference type="InterPro" id="IPR030470">
    <property type="entry name" value="UbiA_prenylTrfase_CS"/>
</dbReference>
<evidence type="ECO:0000256" key="9">
    <source>
        <dbReference type="SAM" id="MobiDB-lite"/>
    </source>
</evidence>
<dbReference type="InterPro" id="IPR000537">
    <property type="entry name" value="UbiA_prenyltransferase"/>
</dbReference>
<feature type="transmembrane region" description="Helical" evidence="8">
    <location>
        <begin position="170"/>
        <end position="191"/>
    </location>
</feature>
<comment type="similarity">
    <text evidence="3 8">Belongs to the UbiA prenyltransferase family.</text>
</comment>
<dbReference type="GO" id="GO:0008412">
    <property type="term" value="F:4-hydroxybenzoate polyprenyltransferase activity"/>
    <property type="evidence" value="ECO:0007669"/>
    <property type="project" value="UniProtKB-EC"/>
</dbReference>
<comment type="function">
    <text evidence="8">Catalyzes the prenylation of para-hydroxybenzoate (PHB) with an all-trans polyprenyl group. Mediates the second step in the final reaction sequence of coenzyme Q (CoQ) biosynthesis, which is the condensation of the polyisoprenoid side chain with PHB, generating the first membrane-bound Q intermediate.</text>
</comment>
<dbReference type="AlphaFoldDB" id="A0AAJ5Z471"/>
<evidence type="ECO:0000256" key="3">
    <source>
        <dbReference type="ARBA" id="ARBA00005985"/>
    </source>
</evidence>
<evidence type="ECO:0000256" key="1">
    <source>
        <dbReference type="ARBA" id="ARBA00001946"/>
    </source>
</evidence>
<keyword evidence="11" id="KW-1185">Reference proteome</keyword>
<dbReference type="PANTHER" id="PTHR11048:SF28">
    <property type="entry name" value="4-HYDROXYBENZOATE POLYPRENYLTRANSFERASE, MITOCHONDRIAL"/>
    <property type="match status" value="1"/>
</dbReference>
<dbReference type="GO" id="GO:0006744">
    <property type="term" value="P:ubiquinone biosynthetic process"/>
    <property type="evidence" value="ECO:0007669"/>
    <property type="project" value="UniProtKB-UniRule"/>
</dbReference>